<comment type="caution">
    <text evidence="14">The sequence shown here is derived from an EMBL/GenBank/DDBJ whole genome shotgun (WGS) entry which is preliminary data.</text>
</comment>
<name>A0A2H0NJU1_9BACT</name>
<dbReference type="GO" id="GO:0044715">
    <property type="term" value="F:8-oxo-dGDP phosphatase activity"/>
    <property type="evidence" value="ECO:0007669"/>
    <property type="project" value="TreeGrafter"/>
</dbReference>
<reference evidence="14 15" key="1">
    <citation type="submission" date="2017-09" db="EMBL/GenBank/DDBJ databases">
        <title>Depth-based differentiation of microbial function through sediment-hosted aquifers and enrichment of novel symbionts in the deep terrestrial subsurface.</title>
        <authorList>
            <person name="Probst A.J."/>
            <person name="Ladd B."/>
            <person name="Jarett J.K."/>
            <person name="Geller-Mcgrath D.E."/>
            <person name="Sieber C.M."/>
            <person name="Emerson J.B."/>
            <person name="Anantharaman K."/>
            <person name="Thomas B.C."/>
            <person name="Malmstrom R."/>
            <person name="Stieglmeier M."/>
            <person name="Klingl A."/>
            <person name="Woyke T."/>
            <person name="Ryan C.M."/>
            <person name="Banfield J.F."/>
        </authorList>
    </citation>
    <scope>NUCLEOTIDE SEQUENCE [LARGE SCALE GENOMIC DNA]</scope>
    <source>
        <strain evidence="14">CG11_big_fil_rev_8_21_14_0_20_37_11</strain>
    </source>
</reference>
<dbReference type="GO" id="GO:0044716">
    <property type="term" value="F:8-oxo-GDP phosphatase activity"/>
    <property type="evidence" value="ECO:0007669"/>
    <property type="project" value="TreeGrafter"/>
</dbReference>
<accession>A0A2H0NJU1</accession>
<proteinExistence type="inferred from homology"/>
<dbReference type="PROSITE" id="PS51462">
    <property type="entry name" value="NUDIX"/>
    <property type="match status" value="1"/>
</dbReference>
<evidence type="ECO:0000256" key="9">
    <source>
        <dbReference type="ARBA" id="ARBA00023204"/>
    </source>
</evidence>
<dbReference type="PANTHER" id="PTHR47707">
    <property type="entry name" value="8-OXO-DGTP DIPHOSPHATASE"/>
    <property type="match status" value="1"/>
</dbReference>
<keyword evidence="3" id="KW-0515">Mutator protein</keyword>
<dbReference type="PRINTS" id="PR00502">
    <property type="entry name" value="NUDIXFAMILY"/>
</dbReference>
<dbReference type="CDD" id="cd03425">
    <property type="entry name" value="NUDIX_MutT_NudA_like"/>
    <property type="match status" value="1"/>
</dbReference>
<evidence type="ECO:0000313" key="15">
    <source>
        <dbReference type="Proteomes" id="UP000230707"/>
    </source>
</evidence>
<dbReference type="Pfam" id="PF00293">
    <property type="entry name" value="NUDIX"/>
    <property type="match status" value="1"/>
</dbReference>
<dbReference type="PROSITE" id="PS00893">
    <property type="entry name" value="NUDIX_BOX"/>
    <property type="match status" value="1"/>
</dbReference>
<comment type="cofactor">
    <cofactor evidence="1">
        <name>Mg(2+)</name>
        <dbReference type="ChEBI" id="CHEBI:18420"/>
    </cofactor>
</comment>
<dbReference type="Gene3D" id="3.90.79.10">
    <property type="entry name" value="Nucleoside Triphosphate Pyrophosphohydrolase"/>
    <property type="match status" value="1"/>
</dbReference>
<evidence type="ECO:0000256" key="1">
    <source>
        <dbReference type="ARBA" id="ARBA00001946"/>
    </source>
</evidence>
<sequence>MVNMISVTGAFIMKKGKFLLAKRSRGELKGLWEFPGGKIEKDETPFQAIVREVKEELDFKVTPKKIIGKYSHNYPFGKVTLHLVECETEIDPWQISIQGSHSKIAWVGPNEISKLNLAPLDRKIINRINSSKIIKHMVSYFVSFKNKKT</sequence>
<keyword evidence="4" id="KW-0235">DNA replication</keyword>
<dbReference type="SUPFAM" id="SSF55811">
    <property type="entry name" value="Nudix"/>
    <property type="match status" value="1"/>
</dbReference>
<evidence type="ECO:0000256" key="5">
    <source>
        <dbReference type="ARBA" id="ARBA00022723"/>
    </source>
</evidence>
<keyword evidence="7 12" id="KW-0378">Hydrolase</keyword>
<dbReference type="GO" id="GO:0035539">
    <property type="term" value="F:8-oxo-7,8-dihydrodeoxyguanosine triphosphate pyrophosphatase activity"/>
    <property type="evidence" value="ECO:0007669"/>
    <property type="project" value="UniProtKB-EC"/>
</dbReference>
<evidence type="ECO:0000256" key="6">
    <source>
        <dbReference type="ARBA" id="ARBA00022763"/>
    </source>
</evidence>
<comment type="similarity">
    <text evidence="2 12">Belongs to the Nudix hydrolase family.</text>
</comment>
<comment type="catalytic activity">
    <reaction evidence="10">
        <text>8-oxo-dGTP + H2O = 8-oxo-dGMP + diphosphate + H(+)</text>
        <dbReference type="Rhea" id="RHEA:31575"/>
        <dbReference type="ChEBI" id="CHEBI:15377"/>
        <dbReference type="ChEBI" id="CHEBI:15378"/>
        <dbReference type="ChEBI" id="CHEBI:33019"/>
        <dbReference type="ChEBI" id="CHEBI:63224"/>
        <dbReference type="ChEBI" id="CHEBI:77896"/>
        <dbReference type="EC" id="3.6.1.55"/>
    </reaction>
</comment>
<evidence type="ECO:0000256" key="3">
    <source>
        <dbReference type="ARBA" id="ARBA00022457"/>
    </source>
</evidence>
<dbReference type="InterPro" id="IPR047127">
    <property type="entry name" value="MutT-like"/>
</dbReference>
<dbReference type="GO" id="GO:0046872">
    <property type="term" value="F:metal ion binding"/>
    <property type="evidence" value="ECO:0007669"/>
    <property type="project" value="UniProtKB-KW"/>
</dbReference>
<dbReference type="InterPro" id="IPR020084">
    <property type="entry name" value="NUDIX_hydrolase_CS"/>
</dbReference>
<feature type="domain" description="Nudix hydrolase" evidence="13">
    <location>
        <begin position="3"/>
        <end position="130"/>
    </location>
</feature>
<gene>
    <name evidence="14" type="ORF">COV53_02610</name>
</gene>
<dbReference type="EMBL" id="PCWS01000062">
    <property type="protein sequence ID" value="PIR08485.1"/>
    <property type="molecule type" value="Genomic_DNA"/>
</dbReference>
<evidence type="ECO:0000256" key="2">
    <source>
        <dbReference type="ARBA" id="ARBA00005582"/>
    </source>
</evidence>
<evidence type="ECO:0000256" key="4">
    <source>
        <dbReference type="ARBA" id="ARBA00022705"/>
    </source>
</evidence>
<evidence type="ECO:0000256" key="11">
    <source>
        <dbReference type="ARBA" id="ARBA00038905"/>
    </source>
</evidence>
<dbReference type="Proteomes" id="UP000230707">
    <property type="component" value="Unassembled WGS sequence"/>
</dbReference>
<dbReference type="GO" id="GO:0006260">
    <property type="term" value="P:DNA replication"/>
    <property type="evidence" value="ECO:0007669"/>
    <property type="project" value="UniProtKB-KW"/>
</dbReference>
<protein>
    <recommendedName>
        <fullName evidence="11">8-oxo-dGTP diphosphatase</fullName>
        <ecNumber evidence="11">3.6.1.55</ecNumber>
    </recommendedName>
</protein>
<dbReference type="GO" id="GO:0006281">
    <property type="term" value="P:DNA repair"/>
    <property type="evidence" value="ECO:0007669"/>
    <property type="project" value="UniProtKB-KW"/>
</dbReference>
<dbReference type="InterPro" id="IPR015797">
    <property type="entry name" value="NUDIX_hydrolase-like_dom_sf"/>
</dbReference>
<dbReference type="EC" id="3.6.1.55" evidence="11"/>
<dbReference type="PANTHER" id="PTHR47707:SF1">
    <property type="entry name" value="NUDIX HYDROLASE FAMILY PROTEIN"/>
    <property type="match status" value="1"/>
</dbReference>
<dbReference type="AlphaFoldDB" id="A0A2H0NJU1"/>
<dbReference type="GO" id="GO:0008413">
    <property type="term" value="F:8-oxo-7,8-dihydroguanosine triphosphate pyrophosphatase activity"/>
    <property type="evidence" value="ECO:0007669"/>
    <property type="project" value="TreeGrafter"/>
</dbReference>
<evidence type="ECO:0000256" key="10">
    <source>
        <dbReference type="ARBA" id="ARBA00035861"/>
    </source>
</evidence>
<evidence type="ECO:0000256" key="7">
    <source>
        <dbReference type="ARBA" id="ARBA00022801"/>
    </source>
</evidence>
<organism evidence="14 15">
    <name type="scientific">Candidatus Gottesmanbacteria bacterium CG11_big_fil_rev_8_21_14_0_20_37_11</name>
    <dbReference type="NCBI Taxonomy" id="1974575"/>
    <lineage>
        <taxon>Bacteria</taxon>
        <taxon>Candidatus Gottesmaniibacteriota</taxon>
    </lineage>
</organism>
<dbReference type="InterPro" id="IPR020476">
    <property type="entry name" value="Nudix_hydrolase"/>
</dbReference>
<evidence type="ECO:0000313" key="14">
    <source>
        <dbReference type="EMBL" id="PIR08485.1"/>
    </source>
</evidence>
<keyword evidence="9" id="KW-0234">DNA repair</keyword>
<keyword evidence="8" id="KW-0460">Magnesium</keyword>
<evidence type="ECO:0000259" key="13">
    <source>
        <dbReference type="PROSITE" id="PS51462"/>
    </source>
</evidence>
<keyword evidence="6" id="KW-0227">DNA damage</keyword>
<dbReference type="InterPro" id="IPR000086">
    <property type="entry name" value="NUDIX_hydrolase_dom"/>
</dbReference>
<keyword evidence="5" id="KW-0479">Metal-binding</keyword>
<evidence type="ECO:0000256" key="8">
    <source>
        <dbReference type="ARBA" id="ARBA00022842"/>
    </source>
</evidence>
<evidence type="ECO:0000256" key="12">
    <source>
        <dbReference type="RuleBase" id="RU003476"/>
    </source>
</evidence>